<dbReference type="GO" id="GO:0003700">
    <property type="term" value="F:DNA-binding transcription factor activity"/>
    <property type="evidence" value="ECO:0007669"/>
    <property type="project" value="InterPro"/>
</dbReference>
<evidence type="ECO:0000259" key="5">
    <source>
        <dbReference type="PROSITE" id="PS51464"/>
    </source>
</evidence>
<reference evidence="6 7" key="1">
    <citation type="submission" date="2015-01" db="EMBL/GenBank/DDBJ databases">
        <title>Comparative genomics of the lactic acid bacteria isolated from the honey bee gut.</title>
        <authorList>
            <person name="Ellegaard K.M."/>
            <person name="Tamarit D."/>
            <person name="Javelind E."/>
            <person name="Olofsson T."/>
            <person name="Andersson S.G."/>
            <person name="Vasquez A."/>
        </authorList>
    </citation>
    <scope>NUCLEOTIDE SEQUENCE [LARGE SCALE GENOMIC DNA]</scope>
    <source>
        <strain evidence="6 7">Hma8</strain>
    </source>
</reference>
<dbReference type="SUPFAM" id="SSF46689">
    <property type="entry name" value="Homeodomain-like"/>
    <property type="match status" value="1"/>
</dbReference>
<dbReference type="Pfam" id="PF01380">
    <property type="entry name" value="SIS"/>
    <property type="match status" value="1"/>
</dbReference>
<dbReference type="PROSITE" id="PS51071">
    <property type="entry name" value="HTH_RPIR"/>
    <property type="match status" value="1"/>
</dbReference>
<accession>A0A0F4LGJ7</accession>
<evidence type="ECO:0000313" key="7">
    <source>
        <dbReference type="Proteomes" id="UP000033531"/>
    </source>
</evidence>
<dbReference type="Pfam" id="PF01418">
    <property type="entry name" value="HTH_6"/>
    <property type="match status" value="1"/>
</dbReference>
<dbReference type="AlphaFoldDB" id="A0A0F4LGJ7"/>
<dbReference type="InterPro" id="IPR009057">
    <property type="entry name" value="Homeodomain-like_sf"/>
</dbReference>
<dbReference type="STRING" id="1218507.JF74_04550"/>
<dbReference type="CDD" id="cd05013">
    <property type="entry name" value="SIS_RpiR"/>
    <property type="match status" value="1"/>
</dbReference>
<comment type="caution">
    <text evidence="6">The sequence shown here is derived from an EMBL/GenBank/DDBJ whole genome shotgun (WGS) entry which is preliminary data.</text>
</comment>
<feature type="domain" description="HTH rpiR-type" evidence="4">
    <location>
        <begin position="1"/>
        <end position="69"/>
    </location>
</feature>
<dbReference type="InterPro" id="IPR046348">
    <property type="entry name" value="SIS_dom_sf"/>
</dbReference>
<dbReference type="PANTHER" id="PTHR30514">
    <property type="entry name" value="GLUCOKINASE"/>
    <property type="match status" value="1"/>
</dbReference>
<keyword evidence="2" id="KW-0238">DNA-binding</keyword>
<proteinExistence type="predicted"/>
<dbReference type="InterPro" id="IPR035472">
    <property type="entry name" value="RpiR-like_SIS"/>
</dbReference>
<dbReference type="PATRIC" id="fig|1218507.3.peg.623"/>
<evidence type="ECO:0000256" key="2">
    <source>
        <dbReference type="ARBA" id="ARBA00023125"/>
    </source>
</evidence>
<evidence type="ECO:0000313" key="6">
    <source>
        <dbReference type="EMBL" id="KJY57428.1"/>
    </source>
</evidence>
<dbReference type="GO" id="GO:1901135">
    <property type="term" value="P:carbohydrate derivative metabolic process"/>
    <property type="evidence" value="ECO:0007669"/>
    <property type="project" value="InterPro"/>
</dbReference>
<gene>
    <name evidence="6" type="ORF">JF74_04550</name>
</gene>
<dbReference type="PANTHER" id="PTHR30514:SF21">
    <property type="entry name" value="RPIR-FAMILY TRANSCRIPTIONAL REGULATOR"/>
    <property type="match status" value="1"/>
</dbReference>
<dbReference type="InterPro" id="IPR001347">
    <property type="entry name" value="SIS_dom"/>
</dbReference>
<dbReference type="Gene3D" id="1.10.10.10">
    <property type="entry name" value="Winged helix-like DNA-binding domain superfamily/Winged helix DNA-binding domain"/>
    <property type="match status" value="1"/>
</dbReference>
<dbReference type="InterPro" id="IPR047640">
    <property type="entry name" value="RpiR-like"/>
</dbReference>
<organism evidence="6 7">
    <name type="scientific">Lactobacillus melliventris</name>
    <dbReference type="NCBI Taxonomy" id="1218507"/>
    <lineage>
        <taxon>Bacteria</taxon>
        <taxon>Bacillati</taxon>
        <taxon>Bacillota</taxon>
        <taxon>Bacilli</taxon>
        <taxon>Lactobacillales</taxon>
        <taxon>Lactobacillaceae</taxon>
        <taxon>Lactobacillus</taxon>
    </lineage>
</organism>
<sequence length="253" mass="28585">MSTKELSAAELHLWNIVENNPQKIANMSIVKLSQFANVSTATIVRTMQKMGYSGYTSYRETLKLKSNSNSTFSVLNDADDKIRSVITKNEIEMNNTLHNLSYSTIEDSISLTKQAKIVFIFARGLSESIAHEMMVKLQLTGKYCEFHSDPNIIKTIASKIKKDSLAIFITLNGETEELVTAAKTLNKNDVPILTFTTNSSGSILPFSTLIFTGYKSKTNYFPEYEVRSRLPLQIMTRIFCDAYSVRCDFYKSK</sequence>
<dbReference type="RefSeq" id="WP_046324418.1">
    <property type="nucleotide sequence ID" value="NZ_JBHTMT010000008.1"/>
</dbReference>
<dbReference type="EMBL" id="JXLI01000008">
    <property type="protein sequence ID" value="KJY57428.1"/>
    <property type="molecule type" value="Genomic_DNA"/>
</dbReference>
<dbReference type="Gene3D" id="3.40.50.10490">
    <property type="entry name" value="Glucose-6-phosphate isomerase like protein, domain 1"/>
    <property type="match status" value="1"/>
</dbReference>
<dbReference type="GO" id="GO:0097367">
    <property type="term" value="F:carbohydrate derivative binding"/>
    <property type="evidence" value="ECO:0007669"/>
    <property type="project" value="InterPro"/>
</dbReference>
<evidence type="ECO:0000259" key="4">
    <source>
        <dbReference type="PROSITE" id="PS51071"/>
    </source>
</evidence>
<keyword evidence="3" id="KW-0804">Transcription</keyword>
<evidence type="ECO:0000256" key="3">
    <source>
        <dbReference type="ARBA" id="ARBA00023163"/>
    </source>
</evidence>
<evidence type="ECO:0000256" key="1">
    <source>
        <dbReference type="ARBA" id="ARBA00023015"/>
    </source>
</evidence>
<dbReference type="InterPro" id="IPR036388">
    <property type="entry name" value="WH-like_DNA-bd_sf"/>
</dbReference>
<dbReference type="GO" id="GO:0003677">
    <property type="term" value="F:DNA binding"/>
    <property type="evidence" value="ECO:0007669"/>
    <property type="project" value="UniProtKB-KW"/>
</dbReference>
<dbReference type="SUPFAM" id="SSF53697">
    <property type="entry name" value="SIS domain"/>
    <property type="match status" value="1"/>
</dbReference>
<keyword evidence="1" id="KW-0805">Transcription regulation</keyword>
<dbReference type="PROSITE" id="PS51464">
    <property type="entry name" value="SIS"/>
    <property type="match status" value="1"/>
</dbReference>
<dbReference type="OrthoDB" id="2367514at2"/>
<name>A0A0F4LGJ7_9LACO</name>
<feature type="domain" description="SIS" evidence="5">
    <location>
        <begin position="108"/>
        <end position="250"/>
    </location>
</feature>
<dbReference type="HOGENOM" id="CLU_055769_4_2_9"/>
<protein>
    <submittedName>
        <fullName evidence="6">RpiR family phosphosugar-binding transcriptional regulator</fullName>
    </submittedName>
</protein>
<dbReference type="Proteomes" id="UP000033531">
    <property type="component" value="Unassembled WGS sequence"/>
</dbReference>
<dbReference type="InterPro" id="IPR000281">
    <property type="entry name" value="HTH_RpiR"/>
</dbReference>